<sequence length="375" mass="41394">MGDLKGLESLDLSFNNFSGSIPKSLEELSYLQVFNVSYNRLKGQIPTGGKFVNFTAQSFLNNDGLCGSTRLQVPPCGGSLNKTRSKNVASLKLSDGLTVAVKVFNLQSEKVAKSFDTEIEVLSTIRHRNLIKIIGCCSTPDFKALVLEYMPNGSLEKWLYSDKHFLDLVQRLNIAIDVALALEYLHLGYTFPIVHCDLKPSNVLLDKDMTAHVGDFGIAKIFSEGELMAQTRTLATIGYMAPEYGSHGIVATSGDVYSFGVMLLEMCTQKKPTDEMFGEEMSLKSWVSLSLHESTITEVVDTNLLRREDQNFSAKEQCLSSILHLAMECSAISPLDRISISEVVAKLEKIRAMFLAANTKLQDNSNASSFKQMPA</sequence>
<dbReference type="SUPFAM" id="SSF52058">
    <property type="entry name" value="L domain-like"/>
    <property type="match status" value="1"/>
</dbReference>
<evidence type="ECO:0000256" key="14">
    <source>
        <dbReference type="ARBA" id="ARBA00022989"/>
    </source>
</evidence>
<dbReference type="Gene3D" id="1.10.510.10">
    <property type="entry name" value="Transferase(Phosphotransferase) domain 1"/>
    <property type="match status" value="1"/>
</dbReference>
<dbReference type="GO" id="GO:0005886">
    <property type="term" value="C:plasma membrane"/>
    <property type="evidence" value="ECO:0007669"/>
    <property type="project" value="UniProtKB-SubCell"/>
</dbReference>
<evidence type="ECO:0000256" key="11">
    <source>
        <dbReference type="ARBA" id="ARBA00022741"/>
    </source>
</evidence>
<dbReference type="AlphaFoldDB" id="A0AAW2VRM1"/>
<keyword evidence="3" id="KW-1003">Cell membrane</keyword>
<protein>
    <recommendedName>
        <fullName evidence="2">non-specific serine/threonine protein kinase</fullName>
        <ecNumber evidence="2">2.7.11.1</ecNumber>
    </recommendedName>
</protein>
<evidence type="ECO:0000256" key="1">
    <source>
        <dbReference type="ARBA" id="ARBA00004162"/>
    </source>
</evidence>
<dbReference type="Gene3D" id="3.30.200.20">
    <property type="entry name" value="Phosphorylase Kinase, domain 1"/>
    <property type="match status" value="1"/>
</dbReference>
<comment type="catalytic activity">
    <reaction evidence="19">
        <text>L-seryl-[protein] + ATP = O-phospho-L-seryl-[protein] + ADP + H(+)</text>
        <dbReference type="Rhea" id="RHEA:17989"/>
        <dbReference type="Rhea" id="RHEA-COMP:9863"/>
        <dbReference type="Rhea" id="RHEA-COMP:11604"/>
        <dbReference type="ChEBI" id="CHEBI:15378"/>
        <dbReference type="ChEBI" id="CHEBI:29999"/>
        <dbReference type="ChEBI" id="CHEBI:30616"/>
        <dbReference type="ChEBI" id="CHEBI:83421"/>
        <dbReference type="ChEBI" id="CHEBI:456216"/>
        <dbReference type="EC" id="2.7.11.1"/>
    </reaction>
</comment>
<dbReference type="PROSITE" id="PS50011">
    <property type="entry name" value="PROTEIN_KINASE_DOM"/>
    <property type="match status" value="1"/>
</dbReference>
<dbReference type="InterPro" id="IPR011009">
    <property type="entry name" value="Kinase-like_dom_sf"/>
</dbReference>
<evidence type="ECO:0000256" key="10">
    <source>
        <dbReference type="ARBA" id="ARBA00022737"/>
    </source>
</evidence>
<evidence type="ECO:0000256" key="2">
    <source>
        <dbReference type="ARBA" id="ARBA00012513"/>
    </source>
</evidence>
<name>A0AAW2VRM1_9LAMI</name>
<keyword evidence="16 21" id="KW-0675">Receptor</keyword>
<dbReference type="InterPro" id="IPR001245">
    <property type="entry name" value="Ser-Thr/Tyr_kinase_cat_dom"/>
</dbReference>
<keyword evidence="5" id="KW-0597">Phosphoprotein</keyword>
<evidence type="ECO:0000256" key="13">
    <source>
        <dbReference type="ARBA" id="ARBA00022840"/>
    </source>
</evidence>
<evidence type="ECO:0000259" key="20">
    <source>
        <dbReference type="PROSITE" id="PS50011"/>
    </source>
</evidence>
<keyword evidence="6" id="KW-0433">Leucine-rich repeat</keyword>
<comment type="catalytic activity">
    <reaction evidence="18">
        <text>L-threonyl-[protein] + ATP = O-phospho-L-threonyl-[protein] + ADP + H(+)</text>
        <dbReference type="Rhea" id="RHEA:46608"/>
        <dbReference type="Rhea" id="RHEA-COMP:11060"/>
        <dbReference type="Rhea" id="RHEA-COMP:11605"/>
        <dbReference type="ChEBI" id="CHEBI:15378"/>
        <dbReference type="ChEBI" id="CHEBI:30013"/>
        <dbReference type="ChEBI" id="CHEBI:30616"/>
        <dbReference type="ChEBI" id="CHEBI:61977"/>
        <dbReference type="ChEBI" id="CHEBI:456216"/>
        <dbReference type="EC" id="2.7.11.1"/>
    </reaction>
</comment>
<accession>A0AAW2VRM1</accession>
<evidence type="ECO:0000256" key="6">
    <source>
        <dbReference type="ARBA" id="ARBA00022614"/>
    </source>
</evidence>
<dbReference type="EC" id="2.7.11.1" evidence="2"/>
<evidence type="ECO:0000256" key="7">
    <source>
        <dbReference type="ARBA" id="ARBA00022679"/>
    </source>
</evidence>
<proteinExistence type="predicted"/>
<comment type="caution">
    <text evidence="21">The sequence shown here is derived from an EMBL/GenBank/DDBJ whole genome shotgun (WGS) entry which is preliminary data.</text>
</comment>
<evidence type="ECO:0000256" key="9">
    <source>
        <dbReference type="ARBA" id="ARBA00022729"/>
    </source>
</evidence>
<dbReference type="Pfam" id="PF07714">
    <property type="entry name" value="PK_Tyr_Ser-Thr"/>
    <property type="match status" value="1"/>
</dbReference>
<evidence type="ECO:0000256" key="12">
    <source>
        <dbReference type="ARBA" id="ARBA00022777"/>
    </source>
</evidence>
<keyword evidence="17" id="KW-0325">Glycoprotein</keyword>
<evidence type="ECO:0000256" key="16">
    <source>
        <dbReference type="ARBA" id="ARBA00023170"/>
    </source>
</evidence>
<keyword evidence="10" id="KW-0677">Repeat</keyword>
<evidence type="ECO:0000256" key="3">
    <source>
        <dbReference type="ARBA" id="ARBA00022475"/>
    </source>
</evidence>
<dbReference type="PANTHER" id="PTHR27008:SF585">
    <property type="entry name" value="PROTEIN KINASE DOMAIN-CONTAINING PROTEIN"/>
    <property type="match status" value="1"/>
</dbReference>
<evidence type="ECO:0000256" key="18">
    <source>
        <dbReference type="ARBA" id="ARBA00047899"/>
    </source>
</evidence>
<keyword evidence="8" id="KW-0812">Transmembrane</keyword>
<keyword evidence="7" id="KW-0808">Transferase</keyword>
<comment type="subcellular location">
    <subcellularLocation>
        <location evidence="1">Cell membrane</location>
        <topology evidence="1">Single-pass membrane protein</topology>
    </subcellularLocation>
</comment>
<keyword evidence="13" id="KW-0067">ATP-binding</keyword>
<evidence type="ECO:0000256" key="8">
    <source>
        <dbReference type="ARBA" id="ARBA00022692"/>
    </source>
</evidence>
<gene>
    <name evidence="21" type="ORF">Slati_2550500</name>
</gene>
<dbReference type="InterPro" id="IPR008271">
    <property type="entry name" value="Ser/Thr_kinase_AS"/>
</dbReference>
<evidence type="ECO:0000256" key="19">
    <source>
        <dbReference type="ARBA" id="ARBA00048679"/>
    </source>
</evidence>
<dbReference type="Pfam" id="PF00560">
    <property type="entry name" value="LRR_1"/>
    <property type="match status" value="1"/>
</dbReference>
<dbReference type="Gene3D" id="3.80.10.10">
    <property type="entry name" value="Ribonuclease Inhibitor"/>
    <property type="match status" value="1"/>
</dbReference>
<organism evidence="21">
    <name type="scientific">Sesamum latifolium</name>
    <dbReference type="NCBI Taxonomy" id="2727402"/>
    <lineage>
        <taxon>Eukaryota</taxon>
        <taxon>Viridiplantae</taxon>
        <taxon>Streptophyta</taxon>
        <taxon>Embryophyta</taxon>
        <taxon>Tracheophyta</taxon>
        <taxon>Spermatophyta</taxon>
        <taxon>Magnoliopsida</taxon>
        <taxon>eudicotyledons</taxon>
        <taxon>Gunneridae</taxon>
        <taxon>Pentapetalae</taxon>
        <taxon>asterids</taxon>
        <taxon>lamiids</taxon>
        <taxon>Lamiales</taxon>
        <taxon>Pedaliaceae</taxon>
        <taxon>Sesamum</taxon>
    </lineage>
</organism>
<dbReference type="InterPro" id="IPR000719">
    <property type="entry name" value="Prot_kinase_dom"/>
</dbReference>
<dbReference type="GO" id="GO:0005524">
    <property type="term" value="F:ATP binding"/>
    <property type="evidence" value="ECO:0007669"/>
    <property type="project" value="UniProtKB-KW"/>
</dbReference>
<reference evidence="21" key="2">
    <citation type="journal article" date="2024" name="Plant">
        <title>Genomic evolution and insights into agronomic trait innovations of Sesamum species.</title>
        <authorList>
            <person name="Miao H."/>
            <person name="Wang L."/>
            <person name="Qu L."/>
            <person name="Liu H."/>
            <person name="Sun Y."/>
            <person name="Le M."/>
            <person name="Wang Q."/>
            <person name="Wei S."/>
            <person name="Zheng Y."/>
            <person name="Lin W."/>
            <person name="Duan Y."/>
            <person name="Cao H."/>
            <person name="Xiong S."/>
            <person name="Wang X."/>
            <person name="Wei L."/>
            <person name="Li C."/>
            <person name="Ma Q."/>
            <person name="Ju M."/>
            <person name="Zhao R."/>
            <person name="Li G."/>
            <person name="Mu C."/>
            <person name="Tian Q."/>
            <person name="Mei H."/>
            <person name="Zhang T."/>
            <person name="Gao T."/>
            <person name="Zhang H."/>
        </authorList>
    </citation>
    <scope>NUCLEOTIDE SEQUENCE</scope>
    <source>
        <strain evidence="21">KEN1</strain>
    </source>
</reference>
<keyword evidence="9" id="KW-0732">Signal</keyword>
<dbReference type="InterPro" id="IPR032675">
    <property type="entry name" value="LRR_dom_sf"/>
</dbReference>
<feature type="domain" description="Protein kinase" evidence="20">
    <location>
        <begin position="68"/>
        <end position="355"/>
    </location>
</feature>
<evidence type="ECO:0000313" key="21">
    <source>
        <dbReference type="EMBL" id="KAL0432162.1"/>
    </source>
</evidence>
<evidence type="ECO:0000256" key="5">
    <source>
        <dbReference type="ARBA" id="ARBA00022553"/>
    </source>
</evidence>
<dbReference type="EMBL" id="JACGWN010000009">
    <property type="protein sequence ID" value="KAL0432162.1"/>
    <property type="molecule type" value="Genomic_DNA"/>
</dbReference>
<dbReference type="InterPro" id="IPR001611">
    <property type="entry name" value="Leu-rich_rpt"/>
</dbReference>
<dbReference type="PANTHER" id="PTHR27008">
    <property type="entry name" value="OS04G0122200 PROTEIN"/>
    <property type="match status" value="1"/>
</dbReference>
<dbReference type="SUPFAM" id="SSF56112">
    <property type="entry name" value="Protein kinase-like (PK-like)"/>
    <property type="match status" value="1"/>
</dbReference>
<dbReference type="GO" id="GO:0004674">
    <property type="term" value="F:protein serine/threonine kinase activity"/>
    <property type="evidence" value="ECO:0007669"/>
    <property type="project" value="UniProtKB-KW"/>
</dbReference>
<evidence type="ECO:0000256" key="4">
    <source>
        <dbReference type="ARBA" id="ARBA00022527"/>
    </source>
</evidence>
<dbReference type="FunFam" id="1.10.510.10:FF:000358">
    <property type="entry name" value="Putative leucine-rich repeat receptor-like serine/threonine-protein kinase"/>
    <property type="match status" value="1"/>
</dbReference>
<evidence type="ECO:0000256" key="17">
    <source>
        <dbReference type="ARBA" id="ARBA00023180"/>
    </source>
</evidence>
<keyword evidence="14" id="KW-1133">Transmembrane helix</keyword>
<keyword evidence="4" id="KW-0723">Serine/threonine-protein kinase</keyword>
<evidence type="ECO:0000256" key="15">
    <source>
        <dbReference type="ARBA" id="ARBA00023136"/>
    </source>
</evidence>
<dbReference type="SMART" id="SM00220">
    <property type="entry name" value="S_TKc"/>
    <property type="match status" value="1"/>
</dbReference>
<dbReference type="PROSITE" id="PS00108">
    <property type="entry name" value="PROTEIN_KINASE_ST"/>
    <property type="match status" value="1"/>
</dbReference>
<reference evidence="21" key="1">
    <citation type="submission" date="2020-06" db="EMBL/GenBank/DDBJ databases">
        <authorList>
            <person name="Li T."/>
            <person name="Hu X."/>
            <person name="Zhang T."/>
            <person name="Song X."/>
            <person name="Zhang H."/>
            <person name="Dai N."/>
            <person name="Sheng W."/>
            <person name="Hou X."/>
            <person name="Wei L."/>
        </authorList>
    </citation>
    <scope>NUCLEOTIDE SEQUENCE</scope>
    <source>
        <strain evidence="21">KEN1</strain>
        <tissue evidence="21">Leaf</tissue>
    </source>
</reference>
<keyword evidence="12 21" id="KW-0418">Kinase</keyword>
<keyword evidence="15" id="KW-0472">Membrane</keyword>
<dbReference type="InterPro" id="IPR051809">
    <property type="entry name" value="Plant_receptor-like_S/T_kinase"/>
</dbReference>
<keyword evidence="11" id="KW-0547">Nucleotide-binding</keyword>